<dbReference type="OrthoDB" id="9807213at2"/>
<protein>
    <recommendedName>
        <fullName evidence="4">Pseudouridine synthase</fullName>
        <ecNumber evidence="4">5.4.99.-</ecNumber>
    </recommendedName>
</protein>
<dbReference type="PANTHER" id="PTHR47683:SF2">
    <property type="entry name" value="RNA-BINDING S4 DOMAIN-CONTAINING PROTEIN"/>
    <property type="match status" value="1"/>
</dbReference>
<organism evidence="7 8">
    <name type="scientific">Ahniella affigens</name>
    <dbReference type="NCBI Taxonomy" id="2021234"/>
    <lineage>
        <taxon>Bacteria</taxon>
        <taxon>Pseudomonadati</taxon>
        <taxon>Pseudomonadota</taxon>
        <taxon>Gammaproteobacteria</taxon>
        <taxon>Lysobacterales</taxon>
        <taxon>Rhodanobacteraceae</taxon>
        <taxon>Ahniella</taxon>
    </lineage>
</organism>
<dbReference type="EMBL" id="CP027860">
    <property type="protein sequence ID" value="AVP98515.1"/>
    <property type="molecule type" value="Genomic_DNA"/>
</dbReference>
<reference evidence="7 8" key="1">
    <citation type="submission" date="2018-03" db="EMBL/GenBank/DDBJ databases">
        <title>Ahniella affigens gen. nov., sp. nov., a gammaproteobacterium isolated from sandy soil near a stream.</title>
        <authorList>
            <person name="Ko Y."/>
            <person name="Kim J.-H."/>
        </authorList>
    </citation>
    <scope>NUCLEOTIDE SEQUENCE [LARGE SCALE GENOMIC DNA]</scope>
    <source>
        <strain evidence="7 8">D13</strain>
    </source>
</reference>
<dbReference type="Pfam" id="PF00849">
    <property type="entry name" value="PseudoU_synth_2"/>
    <property type="match status" value="1"/>
</dbReference>
<comment type="similarity">
    <text evidence="1 4">Belongs to the pseudouridine synthase RsuA family.</text>
</comment>
<dbReference type="AlphaFoldDB" id="A0A2P1PUJ2"/>
<keyword evidence="8" id="KW-1185">Reference proteome</keyword>
<dbReference type="GO" id="GO:0003723">
    <property type="term" value="F:RNA binding"/>
    <property type="evidence" value="ECO:0007669"/>
    <property type="project" value="InterPro"/>
</dbReference>
<evidence type="ECO:0000313" key="8">
    <source>
        <dbReference type="Proteomes" id="UP000241074"/>
    </source>
</evidence>
<reference evidence="7 8" key="2">
    <citation type="submission" date="2018-03" db="EMBL/GenBank/DDBJ databases">
        <authorList>
            <person name="Keele B.F."/>
        </authorList>
    </citation>
    <scope>NUCLEOTIDE SEQUENCE [LARGE SCALE GENOMIC DNA]</scope>
    <source>
        <strain evidence="7 8">D13</strain>
    </source>
</reference>
<dbReference type="PANTHER" id="PTHR47683">
    <property type="entry name" value="PSEUDOURIDINE SYNTHASE FAMILY PROTEIN-RELATED"/>
    <property type="match status" value="1"/>
</dbReference>
<gene>
    <name evidence="7" type="ORF">C7S18_15560</name>
</gene>
<dbReference type="EC" id="5.4.99.-" evidence="4"/>
<evidence type="ECO:0000259" key="6">
    <source>
        <dbReference type="Pfam" id="PF00849"/>
    </source>
</evidence>
<dbReference type="KEGG" id="xba:C7S18_15560"/>
<keyword evidence="3 4" id="KW-0413">Isomerase</keyword>
<feature type="region of interest" description="Disordered" evidence="5">
    <location>
        <begin position="202"/>
        <end position="225"/>
    </location>
</feature>
<dbReference type="Gene3D" id="3.30.70.580">
    <property type="entry name" value="Pseudouridine synthase I, catalytic domain, N-terminal subdomain"/>
    <property type="match status" value="1"/>
</dbReference>
<dbReference type="GO" id="GO:0006364">
    <property type="term" value="P:rRNA processing"/>
    <property type="evidence" value="ECO:0007669"/>
    <property type="project" value="UniProtKB-KW"/>
</dbReference>
<evidence type="ECO:0000256" key="2">
    <source>
        <dbReference type="ARBA" id="ARBA00022552"/>
    </source>
</evidence>
<evidence type="ECO:0000256" key="5">
    <source>
        <dbReference type="SAM" id="MobiDB-lite"/>
    </source>
</evidence>
<feature type="domain" description="Pseudouridine synthase RsuA/RluA-like" evidence="6">
    <location>
        <begin position="2"/>
        <end position="169"/>
    </location>
</feature>
<dbReference type="GO" id="GO:0001522">
    <property type="term" value="P:pseudouridine synthesis"/>
    <property type="evidence" value="ECO:0007669"/>
    <property type="project" value="InterPro"/>
</dbReference>
<sequence length="225" mass="25298">MLVALNKPYGVLCQFSGNDGRPTLADVIQKARTNAWIDAGTTTTRRDDDFANIYPAGRLDLDSEGLLLLSDDGPLIHQISDPREKWPKTYWVQVEHLATDAELDALRHGVVLNDGPTLPASVRCLADADAEWLWPRDPPIRVRAAIPTCWLEIVLREGRNRQVRRMTAAVGLPTLRLIRTAIGPYRLDGLLPGHLRILDGQPAPARMHVPRQKPLRPRFPKRPKR</sequence>
<accession>A0A2P1PUJ2</accession>
<dbReference type="NCBIfam" id="TIGR00093">
    <property type="entry name" value="pseudouridine synthase"/>
    <property type="match status" value="1"/>
</dbReference>
<keyword evidence="2" id="KW-0698">rRNA processing</keyword>
<proteinExistence type="inferred from homology"/>
<dbReference type="SUPFAM" id="SSF55120">
    <property type="entry name" value="Pseudouridine synthase"/>
    <property type="match status" value="1"/>
</dbReference>
<evidence type="ECO:0000256" key="4">
    <source>
        <dbReference type="RuleBase" id="RU003887"/>
    </source>
</evidence>
<dbReference type="GO" id="GO:0140098">
    <property type="term" value="F:catalytic activity, acting on RNA"/>
    <property type="evidence" value="ECO:0007669"/>
    <property type="project" value="UniProtKB-ARBA"/>
</dbReference>
<dbReference type="InterPro" id="IPR000748">
    <property type="entry name" value="PsdUridine_synth_RsuA/RluB/E/F"/>
</dbReference>
<feature type="compositionally biased region" description="Basic residues" evidence="5">
    <location>
        <begin position="208"/>
        <end position="225"/>
    </location>
</feature>
<evidence type="ECO:0000256" key="3">
    <source>
        <dbReference type="ARBA" id="ARBA00023235"/>
    </source>
</evidence>
<name>A0A2P1PUJ2_9GAMM</name>
<dbReference type="InterPro" id="IPR020103">
    <property type="entry name" value="PsdUridine_synth_cat_dom_sf"/>
</dbReference>
<dbReference type="InterPro" id="IPR018496">
    <property type="entry name" value="PsdUridine_synth_RsuA/RluB_CS"/>
</dbReference>
<dbReference type="Proteomes" id="UP000241074">
    <property type="component" value="Chromosome"/>
</dbReference>
<dbReference type="InterPro" id="IPR006145">
    <property type="entry name" value="PsdUridine_synth_RsuA/RluA"/>
</dbReference>
<evidence type="ECO:0000256" key="1">
    <source>
        <dbReference type="ARBA" id="ARBA00008348"/>
    </source>
</evidence>
<dbReference type="RefSeq" id="WP_106892436.1">
    <property type="nucleotide sequence ID" value="NZ_CP027860.1"/>
</dbReference>
<dbReference type="Gene3D" id="3.30.70.1560">
    <property type="entry name" value="Alpha-L RNA-binding motif"/>
    <property type="match status" value="1"/>
</dbReference>
<dbReference type="InterPro" id="IPR020094">
    <property type="entry name" value="TruA/RsuA/RluB/E/F_N"/>
</dbReference>
<dbReference type="InterPro" id="IPR050343">
    <property type="entry name" value="RsuA_PseudoU_synthase"/>
</dbReference>
<dbReference type="GO" id="GO:0009982">
    <property type="term" value="F:pseudouridine synthase activity"/>
    <property type="evidence" value="ECO:0007669"/>
    <property type="project" value="InterPro"/>
</dbReference>
<dbReference type="InterPro" id="IPR042092">
    <property type="entry name" value="PsdUridine_s_RsuA/RluB/E/F_cat"/>
</dbReference>
<dbReference type="PROSITE" id="PS01149">
    <property type="entry name" value="PSI_RSU"/>
    <property type="match status" value="1"/>
</dbReference>
<evidence type="ECO:0000313" key="7">
    <source>
        <dbReference type="EMBL" id="AVP98515.1"/>
    </source>
</evidence>